<evidence type="ECO:0000259" key="3">
    <source>
        <dbReference type="Pfam" id="PF03050"/>
    </source>
</evidence>
<feature type="compositionally biased region" description="Basic residues" evidence="1">
    <location>
        <begin position="9"/>
        <end position="18"/>
    </location>
</feature>
<accession>A0A6N7VZG6</accession>
<evidence type="ECO:0000313" key="4">
    <source>
        <dbReference type="EMBL" id="MSS87682.1"/>
    </source>
</evidence>
<dbReference type="AlphaFoldDB" id="A0A6N7VZG6"/>
<reference evidence="4 5" key="1">
    <citation type="submission" date="2019-08" db="EMBL/GenBank/DDBJ databases">
        <title>In-depth cultivation of the pig gut microbiome towards novel bacterial diversity and tailored functional studies.</title>
        <authorList>
            <person name="Wylensek D."/>
            <person name="Hitch T.C.A."/>
            <person name="Clavel T."/>
        </authorList>
    </citation>
    <scope>NUCLEOTIDE SEQUENCE [LARGE SCALE GENOMIC DNA]</scope>
    <source>
        <strain evidence="4 5">WCA-389-WT-23B</strain>
    </source>
</reference>
<dbReference type="InterPro" id="IPR052344">
    <property type="entry name" value="Transposase-related"/>
</dbReference>
<feature type="region of interest" description="Disordered" evidence="1">
    <location>
        <begin position="1"/>
        <end position="31"/>
    </location>
</feature>
<keyword evidence="2" id="KW-0472">Membrane</keyword>
<proteinExistence type="predicted"/>
<keyword evidence="5" id="KW-1185">Reference proteome</keyword>
<keyword evidence="2" id="KW-1133">Transmembrane helix</keyword>
<feature type="transmembrane region" description="Helical" evidence="2">
    <location>
        <begin position="82"/>
        <end position="100"/>
    </location>
</feature>
<gene>
    <name evidence="4" type="ORF">FYJ45_04845</name>
</gene>
<organism evidence="4 5">
    <name type="scientific">Eisenbergiella porci</name>
    <dbReference type="NCBI Taxonomy" id="2652274"/>
    <lineage>
        <taxon>Bacteria</taxon>
        <taxon>Bacillati</taxon>
        <taxon>Bacillota</taxon>
        <taxon>Clostridia</taxon>
        <taxon>Lachnospirales</taxon>
        <taxon>Lachnospiraceae</taxon>
        <taxon>Eisenbergiella</taxon>
    </lineage>
</organism>
<dbReference type="Pfam" id="PF03050">
    <property type="entry name" value="DDE_Tnp_IS66"/>
    <property type="match status" value="1"/>
</dbReference>
<sequence length="167" mass="19955">MFRREWKSRWRTSKKQKNRCQGAYPPAEEKAHAGRTAPALIEKSYATPSLVSDILKNKFVLGLPFYRQEQDLKRSGIRITRASMAAWTILVFQLYFQWVVQFFHRELLKRQFLMMDETPVQVLKEPYKRPQSKSYVWLMRSGEDGLPPLLLYRYSPTWWMASRDMTN</sequence>
<dbReference type="PANTHER" id="PTHR33678:SF2">
    <property type="match status" value="1"/>
</dbReference>
<keyword evidence="2" id="KW-0812">Transmembrane</keyword>
<evidence type="ECO:0000256" key="2">
    <source>
        <dbReference type="SAM" id="Phobius"/>
    </source>
</evidence>
<protein>
    <submittedName>
        <fullName evidence="4">Transposase</fullName>
    </submittedName>
</protein>
<comment type="caution">
    <text evidence="4">The sequence shown here is derived from an EMBL/GenBank/DDBJ whole genome shotgun (WGS) entry which is preliminary data.</text>
</comment>
<evidence type="ECO:0000256" key="1">
    <source>
        <dbReference type="SAM" id="MobiDB-lite"/>
    </source>
</evidence>
<evidence type="ECO:0000313" key="5">
    <source>
        <dbReference type="Proteomes" id="UP000436047"/>
    </source>
</evidence>
<dbReference type="PANTHER" id="PTHR33678">
    <property type="entry name" value="BLL1576 PROTEIN"/>
    <property type="match status" value="1"/>
</dbReference>
<dbReference type="EMBL" id="VUMI01000005">
    <property type="protein sequence ID" value="MSS87682.1"/>
    <property type="molecule type" value="Genomic_DNA"/>
</dbReference>
<dbReference type="Proteomes" id="UP000436047">
    <property type="component" value="Unassembled WGS sequence"/>
</dbReference>
<feature type="domain" description="Transposase IS66 central" evidence="3">
    <location>
        <begin position="43"/>
        <end position="158"/>
    </location>
</feature>
<name>A0A6N7VZG6_9FIRM</name>
<dbReference type="InterPro" id="IPR004291">
    <property type="entry name" value="Transposase_IS66_central"/>
</dbReference>